<sequence>MVRSNADELPVCLFIATGGTIAMRVDPLTASPKPALSGSDLIAAVPEIAEFAQLEVSNLFNVPSVEMGPSRWVALHHEIEAALARPEIQGVLVSHGTDTLEETAWFLDLTLTCRHKPVVLVGAQRNASEPDFDGPRNLRSGARVCVAPQSSGKGVMVVLNEQIDAAREVSKTHTTNVDSFGSADAGALGCVDGAQVIFNRSPGRRQYLALEGEEGSLPRVDIVPMYAGADAALLKAAVQSGAKGVVIQALGAGNVNAQLYAAIVESIDAGISVVIASRVPRGRVSALYGFTGGGKTLEVAGAVFANDLSPQKARILLMLALQVARSPSQLQAIFDNR</sequence>
<evidence type="ECO:0000256" key="10">
    <source>
        <dbReference type="PIRSR" id="PIRSR001220-2"/>
    </source>
</evidence>
<dbReference type="PROSITE" id="PS51732">
    <property type="entry name" value="ASN_GLN_ASE_3"/>
    <property type="match status" value="1"/>
</dbReference>
<evidence type="ECO:0000256" key="4">
    <source>
        <dbReference type="ARBA" id="ARBA00052564"/>
    </source>
</evidence>
<evidence type="ECO:0000256" key="11">
    <source>
        <dbReference type="PROSITE-ProRule" id="PRU10100"/>
    </source>
</evidence>
<evidence type="ECO:0000313" key="15">
    <source>
        <dbReference type="Proteomes" id="UP000190965"/>
    </source>
</evidence>
<dbReference type="EMBL" id="MSDF01000052">
    <property type="protein sequence ID" value="OPA86121.1"/>
    <property type="molecule type" value="Genomic_DNA"/>
</dbReference>
<dbReference type="InterPro" id="IPR027474">
    <property type="entry name" value="L-asparaginase_N"/>
</dbReference>
<dbReference type="PROSITE" id="PS00917">
    <property type="entry name" value="ASN_GLN_ASE_2"/>
    <property type="match status" value="1"/>
</dbReference>
<evidence type="ECO:0000313" key="14">
    <source>
        <dbReference type="EMBL" id="OPA86121.1"/>
    </source>
</evidence>
<comment type="caution">
    <text evidence="14">The sequence shown here is derived from an EMBL/GenBank/DDBJ whole genome shotgun (WGS) entry which is preliminary data.</text>
</comment>
<dbReference type="InterPro" id="IPR037152">
    <property type="entry name" value="L-asparaginase_N_sf"/>
</dbReference>
<evidence type="ECO:0000256" key="5">
    <source>
        <dbReference type="ARBA" id="ARBA00066751"/>
    </source>
</evidence>
<dbReference type="GO" id="GO:0004067">
    <property type="term" value="F:asparaginase activity"/>
    <property type="evidence" value="ECO:0007669"/>
    <property type="project" value="UniProtKB-UniRule"/>
</dbReference>
<reference evidence="14 15" key="1">
    <citation type="submission" date="2016-12" db="EMBL/GenBank/DDBJ databases">
        <title>Draft genome sequences of seven strains of Pseudomonas fluorescens that produce 4-formylaminooxyvinylglycine.</title>
        <authorList>
            <person name="Okrent R.A."/>
            <person name="Manning V.A."/>
            <person name="Trippe K.M."/>
        </authorList>
    </citation>
    <scope>NUCLEOTIDE SEQUENCE [LARGE SCALE GENOMIC DNA]</scope>
    <source>
        <strain evidence="14 15">P5A</strain>
    </source>
</reference>
<dbReference type="InterPro" id="IPR006034">
    <property type="entry name" value="Asparaginase/glutaminase-like"/>
</dbReference>
<organism evidence="14 15">
    <name type="scientific">Pseudomonas fluorescens</name>
    <dbReference type="NCBI Taxonomy" id="294"/>
    <lineage>
        <taxon>Bacteria</taxon>
        <taxon>Pseudomonadati</taxon>
        <taxon>Pseudomonadota</taxon>
        <taxon>Gammaproteobacteria</taxon>
        <taxon>Pseudomonadales</taxon>
        <taxon>Pseudomonadaceae</taxon>
        <taxon>Pseudomonas</taxon>
    </lineage>
</organism>
<evidence type="ECO:0000259" key="13">
    <source>
        <dbReference type="Pfam" id="PF17763"/>
    </source>
</evidence>
<comment type="catalytic activity">
    <reaction evidence="3">
        <text>L-asparagine + H2O = L-aspartate + NH4(+)</text>
        <dbReference type="Rhea" id="RHEA:21016"/>
        <dbReference type="ChEBI" id="CHEBI:15377"/>
        <dbReference type="ChEBI" id="CHEBI:28938"/>
        <dbReference type="ChEBI" id="CHEBI:29991"/>
        <dbReference type="ChEBI" id="CHEBI:58048"/>
        <dbReference type="EC" id="3.5.1.38"/>
    </reaction>
</comment>
<dbReference type="PANTHER" id="PTHR11707">
    <property type="entry name" value="L-ASPARAGINASE"/>
    <property type="match status" value="1"/>
</dbReference>
<dbReference type="Gene3D" id="3.40.50.40">
    <property type="match status" value="1"/>
</dbReference>
<dbReference type="PIRSF" id="PIRSF500176">
    <property type="entry name" value="L_ASNase"/>
    <property type="match status" value="1"/>
</dbReference>
<dbReference type="OrthoDB" id="9788068at2"/>
<comment type="catalytic activity">
    <reaction evidence="4">
        <text>L-glutamine + H2O = L-glutamate + NH4(+)</text>
        <dbReference type="Rhea" id="RHEA:15889"/>
        <dbReference type="ChEBI" id="CHEBI:15377"/>
        <dbReference type="ChEBI" id="CHEBI:28938"/>
        <dbReference type="ChEBI" id="CHEBI:29985"/>
        <dbReference type="ChEBI" id="CHEBI:58359"/>
        <dbReference type="EC" id="3.5.1.38"/>
    </reaction>
</comment>
<dbReference type="RefSeq" id="WP_078742495.1">
    <property type="nucleotide sequence ID" value="NZ_MSDF01000052.1"/>
</dbReference>
<evidence type="ECO:0000256" key="2">
    <source>
        <dbReference type="ARBA" id="ARBA00022801"/>
    </source>
</evidence>
<dbReference type="Pfam" id="PF17763">
    <property type="entry name" value="Asparaginase_C"/>
    <property type="match status" value="1"/>
</dbReference>
<comment type="similarity">
    <text evidence="1">Belongs to the asparaginase 1 family.</text>
</comment>
<evidence type="ECO:0000256" key="8">
    <source>
        <dbReference type="ARBA" id="ARBA00084074"/>
    </source>
</evidence>
<evidence type="ECO:0000256" key="1">
    <source>
        <dbReference type="ARBA" id="ARBA00010518"/>
    </source>
</evidence>
<evidence type="ECO:0000256" key="9">
    <source>
        <dbReference type="PIRSR" id="PIRSR001220-1"/>
    </source>
</evidence>
<dbReference type="InterPro" id="IPR027473">
    <property type="entry name" value="L-asparaginase_C"/>
</dbReference>
<feature type="binding site" evidence="10">
    <location>
        <begin position="97"/>
        <end position="98"/>
    </location>
    <ligand>
        <name>substrate</name>
    </ligand>
</feature>
<evidence type="ECO:0000256" key="3">
    <source>
        <dbReference type="ARBA" id="ARBA00050130"/>
    </source>
</evidence>
<dbReference type="CDD" id="cd08964">
    <property type="entry name" value="L-asparaginase_II"/>
    <property type="match status" value="1"/>
</dbReference>
<dbReference type="PIRSF" id="PIRSF001220">
    <property type="entry name" value="L-ASNase_gatD"/>
    <property type="match status" value="1"/>
</dbReference>
<feature type="active site" evidence="11">
    <location>
        <position position="97"/>
    </location>
</feature>
<dbReference type="PRINTS" id="PR00139">
    <property type="entry name" value="ASNGLNASE"/>
</dbReference>
<feature type="domain" description="L-asparaginase N-terminal" evidence="12">
    <location>
        <begin position="13"/>
        <end position="202"/>
    </location>
</feature>
<feature type="domain" description="Asparaginase/glutaminase C-terminal" evidence="13">
    <location>
        <begin position="219"/>
        <end position="334"/>
    </location>
</feature>
<dbReference type="SUPFAM" id="SSF53774">
    <property type="entry name" value="Glutaminase/Asparaginase"/>
    <property type="match status" value="1"/>
</dbReference>
<dbReference type="EC" id="3.5.1.38" evidence="5"/>
<dbReference type="InterPro" id="IPR040919">
    <property type="entry name" value="Asparaginase_C"/>
</dbReference>
<accession>A0A1T2Y1X6</accession>
<gene>
    <name evidence="14" type="ORF">BFW87_25575</name>
</gene>
<evidence type="ECO:0000259" key="12">
    <source>
        <dbReference type="Pfam" id="PF00710"/>
    </source>
</evidence>
<protein>
    <recommendedName>
        <fullName evidence="6">Glutaminase-asparaginase</fullName>
        <ecNumber evidence="5">3.5.1.38</ecNumber>
    </recommendedName>
    <alternativeName>
        <fullName evidence="8">L-ASNase/L-GLNase</fullName>
    </alternativeName>
    <alternativeName>
        <fullName evidence="7">L-asparagine/L-glutamine amidohydrolase</fullName>
    </alternativeName>
</protein>
<feature type="binding site" evidence="10">
    <location>
        <position position="64"/>
    </location>
    <ligand>
        <name>substrate</name>
    </ligand>
</feature>
<dbReference type="InterPro" id="IPR027475">
    <property type="entry name" value="Asparaginase/glutaminase_AS2"/>
</dbReference>
<dbReference type="InterPro" id="IPR004550">
    <property type="entry name" value="AsnASE_II"/>
</dbReference>
<dbReference type="SMART" id="SM00870">
    <property type="entry name" value="Asparaginase"/>
    <property type="match status" value="1"/>
</dbReference>
<dbReference type="Proteomes" id="UP000190965">
    <property type="component" value="Unassembled WGS sequence"/>
</dbReference>
<keyword evidence="2" id="KW-0378">Hydrolase</keyword>
<evidence type="ECO:0000256" key="7">
    <source>
        <dbReference type="ARBA" id="ARBA00083270"/>
    </source>
</evidence>
<dbReference type="GO" id="GO:0050417">
    <property type="term" value="F:glutamin-(asparagin-)ase activity"/>
    <property type="evidence" value="ECO:0007669"/>
    <property type="project" value="UniProtKB-EC"/>
</dbReference>
<dbReference type="Pfam" id="PF00710">
    <property type="entry name" value="Asparaginase"/>
    <property type="match status" value="1"/>
</dbReference>
<feature type="active site" description="O-isoaspartyl threonine intermediate" evidence="9">
    <location>
        <position position="20"/>
    </location>
</feature>
<name>A0A1T2Y1X6_PSEFL</name>
<dbReference type="PANTHER" id="PTHR11707:SF28">
    <property type="entry name" value="60 KDA LYSOPHOSPHOLIPASE"/>
    <property type="match status" value="1"/>
</dbReference>
<dbReference type="GO" id="GO:0006528">
    <property type="term" value="P:asparagine metabolic process"/>
    <property type="evidence" value="ECO:0007669"/>
    <property type="project" value="InterPro"/>
</dbReference>
<dbReference type="AlphaFoldDB" id="A0A1T2Y1X6"/>
<dbReference type="Gene3D" id="3.40.50.1170">
    <property type="entry name" value="L-asparaginase, N-terminal domain"/>
    <property type="match status" value="1"/>
</dbReference>
<evidence type="ECO:0000256" key="6">
    <source>
        <dbReference type="ARBA" id="ARBA00070898"/>
    </source>
</evidence>
<dbReference type="FunFam" id="3.40.50.1170:FF:000001">
    <property type="entry name" value="L-asparaginase 2"/>
    <property type="match status" value="1"/>
</dbReference>
<proteinExistence type="inferred from homology"/>
<dbReference type="InterPro" id="IPR036152">
    <property type="entry name" value="Asp/glu_Ase-like_sf"/>
</dbReference>